<reference evidence="2 3" key="1">
    <citation type="submission" date="2016-06" db="EMBL/GenBank/DDBJ databases">
        <authorList>
            <person name="Kjaerup R.B."/>
            <person name="Dalgaard T.S."/>
            <person name="Juul-Madsen H.R."/>
        </authorList>
    </citation>
    <scope>NUCLEOTIDE SEQUENCE [LARGE SCALE GENOMIC DNA]</scope>
    <source>
        <strain evidence="2 3">DSM 43904</strain>
    </source>
</reference>
<proteinExistence type="predicted"/>
<keyword evidence="1" id="KW-0472">Membrane</keyword>
<keyword evidence="1" id="KW-1133">Transmembrane helix</keyword>
<keyword evidence="1" id="KW-0812">Transmembrane</keyword>
<accession>A0A1C5J505</accession>
<dbReference type="AlphaFoldDB" id="A0A1C5J505"/>
<feature type="transmembrane region" description="Helical" evidence="1">
    <location>
        <begin position="122"/>
        <end position="142"/>
    </location>
</feature>
<evidence type="ECO:0000313" key="3">
    <source>
        <dbReference type="Proteomes" id="UP000198217"/>
    </source>
</evidence>
<dbReference type="EMBL" id="LT607750">
    <property type="protein sequence ID" value="SCG65371.1"/>
    <property type="molecule type" value="Genomic_DNA"/>
</dbReference>
<organism evidence="2 3">
    <name type="scientific">Micromonospora echinaurantiaca</name>
    <dbReference type="NCBI Taxonomy" id="47857"/>
    <lineage>
        <taxon>Bacteria</taxon>
        <taxon>Bacillati</taxon>
        <taxon>Actinomycetota</taxon>
        <taxon>Actinomycetes</taxon>
        <taxon>Micromonosporales</taxon>
        <taxon>Micromonosporaceae</taxon>
        <taxon>Micromonospora</taxon>
    </lineage>
</organism>
<keyword evidence="3" id="KW-1185">Reference proteome</keyword>
<evidence type="ECO:0000256" key="1">
    <source>
        <dbReference type="SAM" id="Phobius"/>
    </source>
</evidence>
<evidence type="ECO:0000313" key="2">
    <source>
        <dbReference type="EMBL" id="SCG65371.1"/>
    </source>
</evidence>
<dbReference type="RefSeq" id="WP_088995179.1">
    <property type="nucleotide sequence ID" value="NZ_LT607750.1"/>
</dbReference>
<sequence length="164" mass="17641">MRLDKPKKLLGSWNETVDRRLREPVLKNTDGFERLLDGEATSAVGTAYTPVEEQYSNELGVHRPGDSRIILISGVSGIVADPDATLDQVFAARPAITDLAPVPPGPLGGAARCGSSQSRDGLVNLCAWADVYTIGMVIFIGFPQTDNPTDSFPQIRSELEHPAP</sequence>
<name>A0A1C5J505_9ACTN</name>
<dbReference type="Proteomes" id="UP000198217">
    <property type="component" value="Chromosome I"/>
</dbReference>
<protein>
    <submittedName>
        <fullName evidence="2">Uncharacterized protein</fullName>
    </submittedName>
</protein>
<gene>
    <name evidence="2" type="ORF">GA0070609_4047</name>
</gene>